<proteinExistence type="predicted"/>
<gene>
    <name evidence="2" type="ORF">BWK73_05740</name>
</gene>
<keyword evidence="1" id="KW-0472">Membrane</keyword>
<dbReference type="AlphaFoldDB" id="A0A1Y1QXV0"/>
<dbReference type="Gene3D" id="3.40.1260.10">
    <property type="entry name" value="DsrEFH-like"/>
    <property type="match status" value="1"/>
</dbReference>
<dbReference type="InterPro" id="IPR032836">
    <property type="entry name" value="DsrE2-like"/>
</dbReference>
<dbReference type="PANTHER" id="PTHR34655:SF2">
    <property type="entry name" value="PEROXIREDOXIN FAMILY PROTEIN"/>
    <property type="match status" value="1"/>
</dbReference>
<dbReference type="PANTHER" id="PTHR34655">
    <property type="entry name" value="CONSERVED WITHIN P. AEROPHILUM"/>
    <property type="match status" value="1"/>
</dbReference>
<name>A0A1Y1QXV0_9GAMM</name>
<organism evidence="2 3">
    <name type="scientific">Thiothrix lacustris</name>
    <dbReference type="NCBI Taxonomy" id="525917"/>
    <lineage>
        <taxon>Bacteria</taxon>
        <taxon>Pseudomonadati</taxon>
        <taxon>Pseudomonadota</taxon>
        <taxon>Gammaproteobacteria</taxon>
        <taxon>Thiotrichales</taxon>
        <taxon>Thiotrichaceae</taxon>
        <taxon>Thiothrix</taxon>
    </lineage>
</organism>
<evidence type="ECO:0000313" key="3">
    <source>
        <dbReference type="Proteomes" id="UP000192491"/>
    </source>
</evidence>
<dbReference type="InterPro" id="IPR027396">
    <property type="entry name" value="DsrEFH-like"/>
</dbReference>
<evidence type="ECO:0000256" key="1">
    <source>
        <dbReference type="SAM" id="Phobius"/>
    </source>
</evidence>
<feature type="transmembrane region" description="Helical" evidence="1">
    <location>
        <begin position="28"/>
        <end position="50"/>
    </location>
</feature>
<keyword evidence="1" id="KW-0812">Transmembrane</keyword>
<dbReference type="NCBIfam" id="NF047629">
    <property type="entry name" value="SulfCarrDsrE2"/>
    <property type="match status" value="1"/>
</dbReference>
<comment type="caution">
    <text evidence="2">The sequence shown here is derived from an EMBL/GenBank/DDBJ whole genome shotgun (WGS) entry which is preliminary data.</text>
</comment>
<reference evidence="2 3" key="1">
    <citation type="submission" date="2017-01" db="EMBL/GenBank/DDBJ databases">
        <title>Novel large sulfur bacteria in the metagenomes of groundwater-fed chemosynthetic microbial mats in the Lake Huron basin.</title>
        <authorList>
            <person name="Sharrar A.M."/>
            <person name="Flood B.E."/>
            <person name="Bailey J.V."/>
            <person name="Jones D.S."/>
            <person name="Biddanda B."/>
            <person name="Ruberg S.A."/>
            <person name="Marcus D.N."/>
            <person name="Dick G.J."/>
        </authorList>
    </citation>
    <scope>NUCLEOTIDE SEQUENCE [LARGE SCALE GENOMIC DNA]</scope>
    <source>
        <strain evidence="2">A8</strain>
    </source>
</reference>
<dbReference type="Proteomes" id="UP000192491">
    <property type="component" value="Unassembled WGS sequence"/>
</dbReference>
<keyword evidence="1" id="KW-1133">Transmembrane helix</keyword>
<dbReference type="Pfam" id="PF13686">
    <property type="entry name" value="DrsE_2"/>
    <property type="match status" value="1"/>
</dbReference>
<evidence type="ECO:0000313" key="2">
    <source>
        <dbReference type="EMBL" id="OQX15895.1"/>
    </source>
</evidence>
<dbReference type="SUPFAM" id="SSF75169">
    <property type="entry name" value="DsrEFH-like"/>
    <property type="match status" value="1"/>
</dbReference>
<accession>A0A1Y1QXV0</accession>
<protein>
    <submittedName>
        <fullName evidence="2">NADH dehydrogenase</fullName>
    </submittedName>
</protein>
<dbReference type="EMBL" id="MTEJ01000010">
    <property type="protein sequence ID" value="OQX15895.1"/>
    <property type="molecule type" value="Genomic_DNA"/>
</dbReference>
<sequence length="175" mass="19091">MDEREANHVPSMTIISTKGTLDMAYPPFILASTAAALGWDVTVFFTFYGLDLLKKKLDLKVSPLGNPAMPMKMPMGPAWLRKTNLPIPNVLMAGIPGFETAATGMMKETLKQKGVASIEELRELALEAEVKMVACQMTVDLFGHEKADFIDGISEWVGAASFLPIAQKADVNLFI</sequence>